<dbReference type="EMBL" id="LOBU02000029">
    <property type="protein sequence ID" value="OKA03657.1"/>
    <property type="molecule type" value="Genomic_DNA"/>
</dbReference>
<proteinExistence type="predicted"/>
<reference evidence="2 4" key="1">
    <citation type="submission" date="2015-12" db="EMBL/GenBank/DDBJ databases">
        <title>Amycolatopsis regifaucium genome sequencing and assembly.</title>
        <authorList>
            <person name="Mayilraj S."/>
        </authorList>
    </citation>
    <scope>NUCLEOTIDE SEQUENCE [LARGE SCALE GENOMIC DNA]</scope>
    <source>
        <strain evidence="2 4">GY080</strain>
    </source>
</reference>
<feature type="region of interest" description="Disordered" evidence="1">
    <location>
        <begin position="65"/>
        <end position="87"/>
    </location>
</feature>
<keyword evidence="5" id="KW-1185">Reference proteome</keyword>
<evidence type="ECO:0000313" key="4">
    <source>
        <dbReference type="Proteomes" id="UP000076321"/>
    </source>
</evidence>
<protein>
    <submittedName>
        <fullName evidence="2">Uncharacterized protein</fullName>
    </submittedName>
</protein>
<dbReference type="RefSeq" id="WP_061987046.1">
    <property type="nucleotide sequence ID" value="NZ_LOBU02000029.1"/>
</dbReference>
<sequence length="87" mass="9351">MLAGVGTAFSVTRIGAEYVLITMDTSPGFSPVMLAYTASSPTGPFLEPRVLHCAPEASDRRIVHDATAHPQLSRPRTRGPTARGSWR</sequence>
<dbReference type="EMBL" id="LQCI01000016">
    <property type="protein sequence ID" value="KZB84249.1"/>
    <property type="molecule type" value="Genomic_DNA"/>
</dbReference>
<dbReference type="Proteomes" id="UP000076321">
    <property type="component" value="Unassembled WGS sequence"/>
</dbReference>
<evidence type="ECO:0000313" key="5">
    <source>
        <dbReference type="Proteomes" id="UP000186883"/>
    </source>
</evidence>
<reference evidence="3 5" key="2">
    <citation type="submission" date="2016-11" db="EMBL/GenBank/DDBJ databases">
        <title>Genome sequencing of Amycolatopsis regifaucium.</title>
        <authorList>
            <person name="Mayilraj S."/>
            <person name="Kaur N."/>
        </authorList>
    </citation>
    <scope>NUCLEOTIDE SEQUENCE [LARGE SCALE GENOMIC DNA]</scope>
    <source>
        <strain evidence="3 5">GY080</strain>
    </source>
</reference>
<gene>
    <name evidence="3" type="ORF">ATP06_0234840</name>
    <name evidence="2" type="ORF">AVL48_33780</name>
</gene>
<evidence type="ECO:0000313" key="3">
    <source>
        <dbReference type="EMBL" id="OKA03657.1"/>
    </source>
</evidence>
<evidence type="ECO:0000256" key="1">
    <source>
        <dbReference type="SAM" id="MobiDB-lite"/>
    </source>
</evidence>
<accession>A0A154MLM2</accession>
<evidence type="ECO:0000313" key="2">
    <source>
        <dbReference type="EMBL" id="KZB84249.1"/>
    </source>
</evidence>
<comment type="caution">
    <text evidence="2">The sequence shown here is derived from an EMBL/GenBank/DDBJ whole genome shotgun (WGS) entry which is preliminary data.</text>
</comment>
<name>A0A154MLM2_9PSEU</name>
<organism evidence="2 4">
    <name type="scientific">Amycolatopsis regifaucium</name>
    <dbReference type="NCBI Taxonomy" id="546365"/>
    <lineage>
        <taxon>Bacteria</taxon>
        <taxon>Bacillati</taxon>
        <taxon>Actinomycetota</taxon>
        <taxon>Actinomycetes</taxon>
        <taxon>Pseudonocardiales</taxon>
        <taxon>Pseudonocardiaceae</taxon>
        <taxon>Amycolatopsis</taxon>
    </lineage>
</organism>
<dbReference type="AlphaFoldDB" id="A0A154MLM2"/>
<dbReference type="Proteomes" id="UP000186883">
    <property type="component" value="Unassembled WGS sequence"/>
</dbReference>